<gene>
    <name evidence="2" type="ORF">SAMN06295967_11721</name>
</gene>
<keyword evidence="1" id="KW-0812">Transmembrane</keyword>
<name>A0A239GKZ7_9BACT</name>
<dbReference type="InterPro" id="IPR025250">
    <property type="entry name" value="DUF4199"/>
</dbReference>
<feature type="transmembrane region" description="Helical" evidence="1">
    <location>
        <begin position="56"/>
        <end position="74"/>
    </location>
</feature>
<dbReference type="Pfam" id="PF13858">
    <property type="entry name" value="DUF4199"/>
    <property type="match status" value="1"/>
</dbReference>
<feature type="transmembrane region" description="Helical" evidence="1">
    <location>
        <begin position="21"/>
        <end position="41"/>
    </location>
</feature>
<feature type="transmembrane region" description="Helical" evidence="1">
    <location>
        <begin position="95"/>
        <end position="117"/>
    </location>
</feature>
<evidence type="ECO:0000256" key="1">
    <source>
        <dbReference type="SAM" id="Phobius"/>
    </source>
</evidence>
<organism evidence="2 3">
    <name type="scientific">Belliella buryatensis</name>
    <dbReference type="NCBI Taxonomy" id="1500549"/>
    <lineage>
        <taxon>Bacteria</taxon>
        <taxon>Pseudomonadati</taxon>
        <taxon>Bacteroidota</taxon>
        <taxon>Cytophagia</taxon>
        <taxon>Cytophagales</taxon>
        <taxon>Cyclobacteriaceae</taxon>
        <taxon>Belliella</taxon>
    </lineage>
</organism>
<dbReference type="AlphaFoldDB" id="A0A239GKZ7"/>
<proteinExistence type="predicted"/>
<protein>
    <recommendedName>
        <fullName evidence="4">DUF4199 domain-containing protein</fullName>
    </recommendedName>
</protein>
<evidence type="ECO:0000313" key="3">
    <source>
        <dbReference type="Proteomes" id="UP000198480"/>
    </source>
</evidence>
<dbReference type="Proteomes" id="UP000198480">
    <property type="component" value="Unassembled WGS sequence"/>
</dbReference>
<evidence type="ECO:0008006" key="4">
    <source>
        <dbReference type="Google" id="ProtNLM"/>
    </source>
</evidence>
<feature type="transmembrane region" description="Helical" evidence="1">
    <location>
        <begin position="155"/>
        <end position="173"/>
    </location>
</feature>
<keyword evidence="1" id="KW-0472">Membrane</keyword>
<dbReference type="EMBL" id="FZOK01000017">
    <property type="protein sequence ID" value="SNS69800.1"/>
    <property type="molecule type" value="Genomic_DNA"/>
</dbReference>
<evidence type="ECO:0000313" key="2">
    <source>
        <dbReference type="EMBL" id="SNS69800.1"/>
    </source>
</evidence>
<reference evidence="3" key="1">
    <citation type="submission" date="2017-06" db="EMBL/GenBank/DDBJ databases">
        <authorList>
            <person name="Varghese N."/>
            <person name="Submissions S."/>
        </authorList>
    </citation>
    <scope>NUCLEOTIDE SEQUENCE [LARGE SCALE GENOMIC DNA]</scope>
    <source>
        <strain evidence="3">5C</strain>
    </source>
</reference>
<keyword evidence="1" id="KW-1133">Transmembrane helix</keyword>
<sequence length="178" mass="20444">MISHFFKLSWNNFHPHAMKNLKLEFKWAIIFTVMTLAWMVLEKATGLHGKYIDYHLYLTNLYAIPAIIVMVMALKDKKKNFYDGRMTYKEGLISGVIISVIIAILSPGTQWIISYVITPEYFPNVIKRSVEIGYFNTTEEAEAQFNFANYAKQSTIAALVMGVITTAIAMIFIRTKEK</sequence>
<keyword evidence="3" id="KW-1185">Reference proteome</keyword>
<accession>A0A239GKZ7</accession>